<sequence>MCSEDHIINVLNRSPSIGCKRQPISTQLIHQFFLFPQIKLKDILCYCLTGRNSPIRKSSTHKTPKLPLSLNVRKW</sequence>
<protein>
    <submittedName>
        <fullName evidence="1">Uncharacterized protein</fullName>
    </submittedName>
</protein>
<evidence type="ECO:0000313" key="1">
    <source>
        <dbReference type="EMBL" id="PRQ54616.1"/>
    </source>
</evidence>
<dbReference type="Proteomes" id="UP000238479">
    <property type="component" value="Chromosome 1"/>
</dbReference>
<accession>A0A2P6S7F1</accession>
<organism evidence="1 2">
    <name type="scientific">Rosa chinensis</name>
    <name type="common">China rose</name>
    <dbReference type="NCBI Taxonomy" id="74649"/>
    <lineage>
        <taxon>Eukaryota</taxon>
        <taxon>Viridiplantae</taxon>
        <taxon>Streptophyta</taxon>
        <taxon>Embryophyta</taxon>
        <taxon>Tracheophyta</taxon>
        <taxon>Spermatophyta</taxon>
        <taxon>Magnoliopsida</taxon>
        <taxon>eudicotyledons</taxon>
        <taxon>Gunneridae</taxon>
        <taxon>Pentapetalae</taxon>
        <taxon>rosids</taxon>
        <taxon>fabids</taxon>
        <taxon>Rosales</taxon>
        <taxon>Rosaceae</taxon>
        <taxon>Rosoideae</taxon>
        <taxon>Rosoideae incertae sedis</taxon>
        <taxon>Rosa</taxon>
    </lineage>
</organism>
<keyword evidence="2" id="KW-1185">Reference proteome</keyword>
<evidence type="ECO:0000313" key="2">
    <source>
        <dbReference type="Proteomes" id="UP000238479"/>
    </source>
</evidence>
<dbReference type="EMBL" id="PDCK01000039">
    <property type="protein sequence ID" value="PRQ54616.1"/>
    <property type="molecule type" value="Genomic_DNA"/>
</dbReference>
<gene>
    <name evidence="1" type="ORF">RchiOBHm_Chr1g0315661</name>
</gene>
<proteinExistence type="predicted"/>
<dbReference type="AlphaFoldDB" id="A0A2P6S7F1"/>
<reference evidence="1 2" key="1">
    <citation type="journal article" date="2018" name="Nat. Genet.">
        <title>The Rosa genome provides new insights in the design of modern roses.</title>
        <authorList>
            <person name="Bendahmane M."/>
        </authorList>
    </citation>
    <scope>NUCLEOTIDE SEQUENCE [LARGE SCALE GENOMIC DNA]</scope>
    <source>
        <strain evidence="2">cv. Old Blush</strain>
    </source>
</reference>
<comment type="caution">
    <text evidence="1">The sequence shown here is derived from an EMBL/GenBank/DDBJ whole genome shotgun (WGS) entry which is preliminary data.</text>
</comment>
<name>A0A2P6S7F1_ROSCH</name>
<dbReference type="Gramene" id="PRQ54616">
    <property type="protein sequence ID" value="PRQ54616"/>
    <property type="gene ID" value="RchiOBHm_Chr1g0315661"/>
</dbReference>